<protein>
    <submittedName>
        <fullName evidence="2">Molecular chaperone TorD family protein</fullName>
    </submittedName>
</protein>
<evidence type="ECO:0000256" key="1">
    <source>
        <dbReference type="ARBA" id="ARBA00023186"/>
    </source>
</evidence>
<dbReference type="PANTHER" id="PTHR34227:SF1">
    <property type="entry name" value="DIMETHYL SULFOXIDE REDUCTASE CHAPERONE-RELATED"/>
    <property type="match status" value="1"/>
</dbReference>
<dbReference type="AlphaFoldDB" id="A0AAE4Q1C7"/>
<dbReference type="Proteomes" id="UP001187859">
    <property type="component" value="Unassembled WGS sequence"/>
</dbReference>
<evidence type="ECO:0000313" key="2">
    <source>
        <dbReference type="EMBL" id="MDV5392626.1"/>
    </source>
</evidence>
<name>A0AAE4Q1C7_9GAMM</name>
<dbReference type="EMBL" id="JASGOQ010000001">
    <property type="protein sequence ID" value="MDV5392626.1"/>
    <property type="molecule type" value="Genomic_DNA"/>
</dbReference>
<keyword evidence="1" id="KW-0143">Chaperone</keyword>
<dbReference type="Pfam" id="PF02613">
    <property type="entry name" value="Nitrate_red_del"/>
    <property type="match status" value="1"/>
</dbReference>
<comment type="caution">
    <text evidence="2">The sequence shown here is derived from an EMBL/GenBank/DDBJ whole genome shotgun (WGS) entry which is preliminary data.</text>
</comment>
<reference evidence="2" key="1">
    <citation type="submission" date="2023-05" db="EMBL/GenBank/DDBJ databases">
        <title>Colonisation of extended spectrum b-lactamase- and carbapenemase-producing bacteria on hospital surfaces from low- and middle-income countries.</title>
        <authorList>
            <person name="Nieto-Rosado M."/>
            <person name="Sands K."/>
            <person name="Iregbu K."/>
            <person name="Zahra R."/>
            <person name="Mazarati J.B."/>
            <person name="Mehtar S."/>
            <person name="Barnards-Group B."/>
            <person name="Walsh T.R."/>
        </authorList>
    </citation>
    <scope>NUCLEOTIDE SEQUENCE</scope>
    <source>
        <strain evidence="2">PP-E493</strain>
    </source>
</reference>
<dbReference type="InterPro" id="IPR050289">
    <property type="entry name" value="TorD/DmsD_chaperones"/>
</dbReference>
<dbReference type="Gene3D" id="1.10.3480.10">
    <property type="entry name" value="TorD-like"/>
    <property type="match status" value="1"/>
</dbReference>
<gene>
    <name evidence="2" type="ORF">QM089_20755</name>
</gene>
<organism evidence="2 3">
    <name type="scientific">Shewanella xiamenensis</name>
    <dbReference type="NCBI Taxonomy" id="332186"/>
    <lineage>
        <taxon>Bacteria</taxon>
        <taxon>Pseudomonadati</taxon>
        <taxon>Pseudomonadota</taxon>
        <taxon>Gammaproteobacteria</taxon>
        <taxon>Alteromonadales</taxon>
        <taxon>Shewanellaceae</taxon>
        <taxon>Shewanella</taxon>
    </lineage>
</organism>
<dbReference type="InterPro" id="IPR036411">
    <property type="entry name" value="TorD-like_sf"/>
</dbReference>
<dbReference type="SUPFAM" id="SSF89155">
    <property type="entry name" value="TorD-like"/>
    <property type="match status" value="1"/>
</dbReference>
<sequence>MTSTDFGPVAAGYQAFKGMLFTPSSPETLQLLITWLEHNQQYPMLLQEARKWLTEPIELECDYNRMCIGPTRLLVPPYESVYRDGGRQLNTDNTSTVAKFYQKLGLVIDNKLNEPADYIGNEMEFLFCAEALRHHHSNTNPTIANELNQMAQCFLQQHLGTWFEYFTDGMSRHAQLKFWDCYAKALADFLANRLNIAGAHAPSEKPRLDA</sequence>
<accession>A0AAE4Q1C7</accession>
<dbReference type="InterPro" id="IPR020945">
    <property type="entry name" value="DMSO/NO3_reduct_chaperone"/>
</dbReference>
<dbReference type="RefSeq" id="WP_172590235.1">
    <property type="nucleotide sequence ID" value="NZ_BLRG01000080.1"/>
</dbReference>
<dbReference type="PANTHER" id="PTHR34227">
    <property type="entry name" value="CHAPERONE PROTEIN YCDY"/>
    <property type="match status" value="1"/>
</dbReference>
<evidence type="ECO:0000313" key="3">
    <source>
        <dbReference type="Proteomes" id="UP001187859"/>
    </source>
</evidence>
<proteinExistence type="predicted"/>